<comment type="caution">
    <text evidence="5">The sequence shown here is derived from an EMBL/GenBank/DDBJ whole genome shotgun (WGS) entry which is preliminary data.</text>
</comment>
<dbReference type="InterPro" id="IPR027478">
    <property type="entry name" value="LdcA_N"/>
</dbReference>
<evidence type="ECO:0000256" key="2">
    <source>
        <dbReference type="ARBA" id="ARBA00022801"/>
    </source>
</evidence>
<dbReference type="Gene3D" id="3.40.50.10740">
    <property type="entry name" value="Class I glutamine amidotransferase-like"/>
    <property type="match status" value="1"/>
</dbReference>
<dbReference type="STRING" id="1849047.A0A3D8SS19"/>
<dbReference type="Pfam" id="PF02016">
    <property type="entry name" value="Peptidase_S66"/>
    <property type="match status" value="1"/>
</dbReference>
<sequence>MPDTIVPAALRKGDTIAFVSPSKRLNTSHPAALKRAKDFFEAHGYKVKVIFDETEMEGLRATTLKRCEELHSAFRDPEVKAVLCTSGGHGADELLRHLDYDLIRANPKIFAGYSDITQLIYAIFLNTGLRGFYAPAAITEFADLPAPPSFTADHFFHVLANPTNEAVGPIPQSKEWFPDLAKFLLEDPNSVEPRASRPNPGWKWLRPGKTTGRIHGGSFAVLYQIKGTKFCPSSHRGKILMLETSMGASLREPVPFAQLRLQLSQLVNTGIFDEIAGLLVGRWYGYNDDERLEVEKLLLEFLEETAFPILANVDFGHTDPQLTIPFDALASLDSEKNEFVILEAGVKGN</sequence>
<comment type="similarity">
    <text evidence="1">Belongs to the peptidase S66 family.</text>
</comment>
<gene>
    <name evidence="5" type="ORF">BP6252_01056</name>
</gene>
<evidence type="ECO:0000313" key="6">
    <source>
        <dbReference type="Proteomes" id="UP000256645"/>
    </source>
</evidence>
<dbReference type="GO" id="GO:0016787">
    <property type="term" value="F:hydrolase activity"/>
    <property type="evidence" value="ECO:0007669"/>
    <property type="project" value="UniProtKB-KW"/>
</dbReference>
<evidence type="ECO:0000259" key="4">
    <source>
        <dbReference type="Pfam" id="PF17676"/>
    </source>
</evidence>
<dbReference type="OrthoDB" id="5186469at2759"/>
<dbReference type="Pfam" id="PF17676">
    <property type="entry name" value="Peptidase_S66C"/>
    <property type="match status" value="1"/>
</dbReference>
<dbReference type="EMBL" id="PDLM01000001">
    <property type="protein sequence ID" value="RDW89024.1"/>
    <property type="molecule type" value="Genomic_DNA"/>
</dbReference>
<dbReference type="InterPro" id="IPR003507">
    <property type="entry name" value="S66_fam"/>
</dbReference>
<feature type="domain" description="LD-carboxypeptidase C-terminal" evidence="4">
    <location>
        <begin position="211"/>
        <end position="332"/>
    </location>
</feature>
<dbReference type="PANTHER" id="PTHR30237">
    <property type="entry name" value="MURAMOYLTETRAPEPTIDE CARBOXYPEPTIDASE"/>
    <property type="match status" value="1"/>
</dbReference>
<proteinExistence type="inferred from homology"/>
<dbReference type="SUPFAM" id="SSF52317">
    <property type="entry name" value="Class I glutamine amidotransferase-like"/>
    <property type="match status" value="1"/>
</dbReference>
<feature type="domain" description="LD-carboxypeptidase N-terminal" evidence="3">
    <location>
        <begin position="16"/>
        <end position="133"/>
    </location>
</feature>
<dbReference type="Proteomes" id="UP000256645">
    <property type="component" value="Unassembled WGS sequence"/>
</dbReference>
<protein>
    <submittedName>
        <fullName evidence="5">Uncharacterized protein</fullName>
    </submittedName>
</protein>
<dbReference type="PANTHER" id="PTHR30237:SF4">
    <property type="entry name" value="LD-CARBOXYPEPTIDASE C-TERMINAL DOMAIN-CONTAINING PROTEIN"/>
    <property type="match status" value="1"/>
</dbReference>
<dbReference type="PIRSF" id="PIRSF028757">
    <property type="entry name" value="LD-carboxypeptidase"/>
    <property type="match status" value="1"/>
</dbReference>
<keyword evidence="2" id="KW-0378">Hydrolase</keyword>
<dbReference type="AlphaFoldDB" id="A0A3D8SS19"/>
<dbReference type="Gene3D" id="3.50.30.60">
    <property type="entry name" value="LD-carboxypeptidase A C-terminal domain-like"/>
    <property type="match status" value="1"/>
</dbReference>
<evidence type="ECO:0000313" key="5">
    <source>
        <dbReference type="EMBL" id="RDW89024.1"/>
    </source>
</evidence>
<reference evidence="5 6" key="1">
    <citation type="journal article" date="2018" name="IMA Fungus">
        <title>IMA Genome-F 9: Draft genome sequence of Annulohypoxylon stygium, Aspergillus mulundensis, Berkeleyomyces basicola (syn. Thielaviopsis basicola), Ceratocystis smalleyi, two Cercospora beticola strains, Coleophoma cylindrospora, Fusarium fracticaudum, Phialophora cf. hyalina, and Morchella septimelata.</title>
        <authorList>
            <person name="Wingfield B.D."/>
            <person name="Bills G.F."/>
            <person name="Dong Y."/>
            <person name="Huang W."/>
            <person name="Nel W.J."/>
            <person name="Swalarsk-Parry B.S."/>
            <person name="Vaghefi N."/>
            <person name="Wilken P.M."/>
            <person name="An Z."/>
            <person name="de Beer Z.W."/>
            <person name="De Vos L."/>
            <person name="Chen L."/>
            <person name="Duong T.A."/>
            <person name="Gao Y."/>
            <person name="Hammerbacher A."/>
            <person name="Kikkert J.R."/>
            <person name="Li Y."/>
            <person name="Li H."/>
            <person name="Li K."/>
            <person name="Li Q."/>
            <person name="Liu X."/>
            <person name="Ma X."/>
            <person name="Naidoo K."/>
            <person name="Pethybridge S.J."/>
            <person name="Sun J."/>
            <person name="Steenkamp E.T."/>
            <person name="van der Nest M.A."/>
            <person name="van Wyk S."/>
            <person name="Wingfield M.J."/>
            <person name="Xiong C."/>
            <person name="Yue Q."/>
            <person name="Zhang X."/>
        </authorList>
    </citation>
    <scope>NUCLEOTIDE SEQUENCE [LARGE SCALE GENOMIC DNA]</scope>
    <source>
        <strain evidence="5 6">BP6252</strain>
    </source>
</reference>
<dbReference type="InterPro" id="IPR040921">
    <property type="entry name" value="Peptidase_S66C"/>
</dbReference>
<dbReference type="SUPFAM" id="SSF141986">
    <property type="entry name" value="LD-carboxypeptidase A C-terminal domain-like"/>
    <property type="match status" value="1"/>
</dbReference>
<accession>A0A3D8SS19</accession>
<organism evidence="5 6">
    <name type="scientific">Coleophoma cylindrospora</name>
    <dbReference type="NCBI Taxonomy" id="1849047"/>
    <lineage>
        <taxon>Eukaryota</taxon>
        <taxon>Fungi</taxon>
        <taxon>Dikarya</taxon>
        <taxon>Ascomycota</taxon>
        <taxon>Pezizomycotina</taxon>
        <taxon>Leotiomycetes</taxon>
        <taxon>Helotiales</taxon>
        <taxon>Dermateaceae</taxon>
        <taxon>Coleophoma</taxon>
    </lineage>
</organism>
<keyword evidence="6" id="KW-1185">Reference proteome</keyword>
<evidence type="ECO:0000259" key="3">
    <source>
        <dbReference type="Pfam" id="PF02016"/>
    </source>
</evidence>
<dbReference type="InterPro" id="IPR027461">
    <property type="entry name" value="Carboxypeptidase_A_C_sf"/>
</dbReference>
<dbReference type="InterPro" id="IPR040449">
    <property type="entry name" value="Peptidase_S66_N"/>
</dbReference>
<dbReference type="CDD" id="cd07062">
    <property type="entry name" value="Peptidase_S66_mccF_like"/>
    <property type="match status" value="1"/>
</dbReference>
<name>A0A3D8SS19_9HELO</name>
<dbReference type="InterPro" id="IPR029062">
    <property type="entry name" value="Class_I_gatase-like"/>
</dbReference>
<evidence type="ECO:0000256" key="1">
    <source>
        <dbReference type="ARBA" id="ARBA00010233"/>
    </source>
</evidence>